<dbReference type="Proteomes" id="UP000176998">
    <property type="component" value="Unassembled WGS sequence"/>
</dbReference>
<organism evidence="1 2">
    <name type="scientific">Colletotrichum orchidophilum</name>
    <dbReference type="NCBI Taxonomy" id="1209926"/>
    <lineage>
        <taxon>Eukaryota</taxon>
        <taxon>Fungi</taxon>
        <taxon>Dikarya</taxon>
        <taxon>Ascomycota</taxon>
        <taxon>Pezizomycotina</taxon>
        <taxon>Sordariomycetes</taxon>
        <taxon>Hypocreomycetidae</taxon>
        <taxon>Glomerellales</taxon>
        <taxon>Glomerellaceae</taxon>
        <taxon>Colletotrichum</taxon>
    </lineage>
</organism>
<proteinExistence type="predicted"/>
<gene>
    <name evidence="1" type="ORF">CORC01_07286</name>
</gene>
<protein>
    <submittedName>
        <fullName evidence="1">Uncharacterized protein</fullName>
    </submittedName>
</protein>
<reference evidence="1 2" key="1">
    <citation type="submission" date="2016-09" db="EMBL/GenBank/DDBJ databases">
        <authorList>
            <person name="Capua I."/>
            <person name="De Benedictis P."/>
            <person name="Joannis T."/>
            <person name="Lombin L.H."/>
            <person name="Cattoli G."/>
        </authorList>
    </citation>
    <scope>NUCLEOTIDE SEQUENCE [LARGE SCALE GENOMIC DNA]</scope>
    <source>
        <strain evidence="1 2">IMI 309357</strain>
    </source>
</reference>
<comment type="caution">
    <text evidence="1">The sequence shown here is derived from an EMBL/GenBank/DDBJ whole genome shotgun (WGS) entry which is preliminary data.</text>
</comment>
<dbReference type="AlphaFoldDB" id="A0A1G4B7I3"/>
<evidence type="ECO:0000313" key="2">
    <source>
        <dbReference type="Proteomes" id="UP000176998"/>
    </source>
</evidence>
<name>A0A1G4B7I3_9PEZI</name>
<dbReference type="GeneID" id="34560433"/>
<keyword evidence="2" id="KW-1185">Reference proteome</keyword>
<dbReference type="EMBL" id="MJBS01000058">
    <property type="protein sequence ID" value="OHE97381.1"/>
    <property type="molecule type" value="Genomic_DNA"/>
</dbReference>
<dbReference type="RefSeq" id="XP_022474535.1">
    <property type="nucleotide sequence ID" value="XM_022618923.1"/>
</dbReference>
<evidence type="ECO:0000313" key="1">
    <source>
        <dbReference type="EMBL" id="OHE97381.1"/>
    </source>
</evidence>
<sequence>MLDGTELAMKWSIGAVFAPSLQSALAPLKTAARCLLVPRWCSFRSAAQQQDRRRGCRTESPYESMTDTVVLSSAVNSAVWRFYRSPSQQTVLREASVDVVRRNHDPSENGGSG</sequence>
<accession>A0A1G4B7I3</accession>